<evidence type="ECO:0000313" key="2">
    <source>
        <dbReference type="EMBL" id="MDS1113148.1"/>
    </source>
</evidence>
<organism evidence="2 3">
    <name type="scientific">Gordonia westfalica</name>
    <dbReference type="NCBI Taxonomy" id="158898"/>
    <lineage>
        <taxon>Bacteria</taxon>
        <taxon>Bacillati</taxon>
        <taxon>Actinomycetota</taxon>
        <taxon>Actinomycetes</taxon>
        <taxon>Mycobacteriales</taxon>
        <taxon>Gordoniaceae</taxon>
        <taxon>Gordonia</taxon>
    </lineage>
</organism>
<reference evidence="2 3" key="1">
    <citation type="submission" date="2023-08" db="EMBL/GenBank/DDBJ databases">
        <title>Bioegradation of LLDPE and BLDPE plastic by marine bacteria from coast plastic debris.</title>
        <authorList>
            <person name="Rong Z."/>
        </authorList>
    </citation>
    <scope>NUCLEOTIDE SEQUENCE [LARGE SCALE GENOMIC DNA]</scope>
    <source>
        <strain evidence="2 3">Z-2</strain>
    </source>
</reference>
<name>A0ABU2GNW4_9ACTN</name>
<sequence length="453" mass="47976">MSRAARTPASTIRHVDSPVPPPGRPFRIQSPALPGFDAPGSDAGRPRVRASGLDMAHSHHRGALVIGPLDLPVLPEAVERIIRLAHVGPHARVGLIPSATERRWAFAPDAAARAVTEAPPLSPGEAPTRLFDELTALPERPLRIVIAGDHLALDFDHGLGDVTLLHLIVDVLVGAIDPDDLPSPHAIPPLLVASAAVAVDPRRLVALARFHRDRPRAPVSPPAVRRELKPRHPASASVRIPAHRVDAVRTARTESIPGTGIFSVYTVALVRGLTAAGVYLDPMVTLPFDARGALPRGWTTHANFAAGLAFPIDIQTRPADLQRDMTASARMGRPTANLALASLKTRSRSRVRRAMQAALTVPAHGPIRAELLHSSVGHLPGRTRGWQWAGSGQPTVIGTGVPPSAAGITVTTAFVEGAITMTAAFRDDVFDPTLIRSALDSVQRHAADLVGAS</sequence>
<evidence type="ECO:0008006" key="4">
    <source>
        <dbReference type="Google" id="ProtNLM"/>
    </source>
</evidence>
<dbReference type="RefSeq" id="WP_310949602.1">
    <property type="nucleotide sequence ID" value="NZ_JAVLUS010000003.1"/>
</dbReference>
<feature type="region of interest" description="Disordered" evidence="1">
    <location>
        <begin position="1"/>
        <end position="47"/>
    </location>
</feature>
<accession>A0ABU2GNW4</accession>
<dbReference type="Proteomes" id="UP001265083">
    <property type="component" value="Unassembled WGS sequence"/>
</dbReference>
<comment type="caution">
    <text evidence="2">The sequence shown here is derived from an EMBL/GenBank/DDBJ whole genome shotgun (WGS) entry which is preliminary data.</text>
</comment>
<feature type="region of interest" description="Disordered" evidence="1">
    <location>
        <begin position="216"/>
        <end position="236"/>
    </location>
</feature>
<evidence type="ECO:0000313" key="3">
    <source>
        <dbReference type="Proteomes" id="UP001265083"/>
    </source>
</evidence>
<keyword evidence="3" id="KW-1185">Reference proteome</keyword>
<dbReference type="EMBL" id="JAVLUS010000003">
    <property type="protein sequence ID" value="MDS1113148.1"/>
    <property type="molecule type" value="Genomic_DNA"/>
</dbReference>
<protein>
    <recommendedName>
        <fullName evidence="4">Diacylglycerol O-acyltransferase</fullName>
    </recommendedName>
</protein>
<evidence type="ECO:0000256" key="1">
    <source>
        <dbReference type="SAM" id="MobiDB-lite"/>
    </source>
</evidence>
<gene>
    <name evidence="2" type="ORF">RD149_05145</name>
</gene>
<proteinExistence type="predicted"/>